<accession>A0A096CAS2</accession>
<keyword evidence="1" id="KW-0132">Cell division</keyword>
<keyword evidence="1" id="KW-0131">Cell cycle</keyword>
<dbReference type="RefSeq" id="WP_008451116.1">
    <property type="nucleotide sequence ID" value="NZ_JRNU01000018.1"/>
</dbReference>
<dbReference type="OrthoDB" id="1079858at2"/>
<dbReference type="GO" id="GO:0051301">
    <property type="term" value="P:cell division"/>
    <property type="evidence" value="ECO:0007669"/>
    <property type="project" value="UniProtKB-KW"/>
</dbReference>
<organism evidence="1 2">
    <name type="scientific">Prevotella amnii DNF00058</name>
    <dbReference type="NCBI Taxonomy" id="1401066"/>
    <lineage>
        <taxon>Bacteria</taxon>
        <taxon>Pseudomonadati</taxon>
        <taxon>Bacteroidota</taxon>
        <taxon>Bacteroidia</taxon>
        <taxon>Bacteroidales</taxon>
        <taxon>Prevotellaceae</taxon>
        <taxon>Prevotella</taxon>
    </lineage>
</organism>
<dbReference type="SUPFAM" id="SSF102829">
    <property type="entry name" value="Cell division protein ZapA-like"/>
    <property type="match status" value="1"/>
</dbReference>
<proteinExistence type="predicted"/>
<sequence length="97" mass="11556">MDDNNKLHIRLHIYDTELPVGCPRDDEEYYRSAAKLLNDMMNTYFTRFKGKKTDKEILYMVMFDVALQLKQNEDRNDTAPYDKLLSKLTTELEETLE</sequence>
<dbReference type="InterPro" id="IPR007838">
    <property type="entry name" value="Cell_div_ZapA-like"/>
</dbReference>
<dbReference type="Proteomes" id="UP000029614">
    <property type="component" value="Unassembled WGS sequence"/>
</dbReference>
<gene>
    <name evidence="1" type="ORF">HMPREF9302_05085</name>
</gene>
<dbReference type="InterPro" id="IPR036192">
    <property type="entry name" value="Cell_div_ZapA-like_sf"/>
</dbReference>
<dbReference type="AlphaFoldDB" id="A0A096CAS2"/>
<name>A0A096CAS2_9BACT</name>
<evidence type="ECO:0000313" key="1">
    <source>
        <dbReference type="EMBL" id="KGF52037.1"/>
    </source>
</evidence>
<protein>
    <submittedName>
        <fullName evidence="1">Cell division protein ZapA</fullName>
    </submittedName>
</protein>
<dbReference type="EMBL" id="JRNU01000018">
    <property type="protein sequence ID" value="KGF52037.1"/>
    <property type="molecule type" value="Genomic_DNA"/>
</dbReference>
<reference evidence="1 2" key="1">
    <citation type="submission" date="2014-07" db="EMBL/GenBank/DDBJ databases">
        <authorList>
            <person name="McCorrison J."/>
            <person name="Sanka R."/>
            <person name="Torralba M."/>
            <person name="Gillis M."/>
            <person name="Haft D.H."/>
            <person name="Methe B."/>
            <person name="Sutton G."/>
            <person name="Nelson K.E."/>
        </authorList>
    </citation>
    <scope>NUCLEOTIDE SEQUENCE [LARGE SCALE GENOMIC DNA]</scope>
    <source>
        <strain evidence="1 2">DNF00058</strain>
    </source>
</reference>
<keyword evidence="2" id="KW-1185">Reference proteome</keyword>
<comment type="caution">
    <text evidence="1">The sequence shown here is derived from an EMBL/GenBank/DDBJ whole genome shotgun (WGS) entry which is preliminary data.</text>
</comment>
<dbReference type="Pfam" id="PF05164">
    <property type="entry name" value="ZapA"/>
    <property type="match status" value="1"/>
</dbReference>
<evidence type="ECO:0000313" key="2">
    <source>
        <dbReference type="Proteomes" id="UP000029614"/>
    </source>
</evidence>